<reference evidence="3 6" key="2">
    <citation type="submission" date="2018-04" db="EMBL/GenBank/DDBJ databases">
        <title>Whole genome sequence comparison of clinical and drinking water Legionella pneumophila isolates.</title>
        <authorList>
            <person name="Garner E."/>
        </authorList>
    </citation>
    <scope>NUCLEOTIDE SEQUENCE [LARGE SCALE GENOMIC DNA]</scope>
    <source>
        <strain evidence="3 6">WH02</strain>
    </source>
</reference>
<dbReference type="Proteomes" id="UP000251035">
    <property type="component" value="Unassembled WGS sequence"/>
</dbReference>
<keyword evidence="4" id="KW-1185">Reference proteome</keyword>
<evidence type="ECO:0000313" key="6">
    <source>
        <dbReference type="Proteomes" id="UP000306421"/>
    </source>
</evidence>
<accession>A0A3A5L2X4</accession>
<reference evidence="2 5" key="3">
    <citation type="submission" date="2018-09" db="EMBL/GenBank/DDBJ databases">
        <title>Draft genome sequences of Legionella taurinensis isolated from water samples.</title>
        <authorList>
            <person name="Chakeri A."/>
            <person name="Allerberger F."/>
            <person name="Kundi M."/>
            <person name="Ruppitsch W."/>
            <person name="Schmid D."/>
        </authorList>
    </citation>
    <scope>NUCLEOTIDE SEQUENCE [LARGE SCALE GENOMIC DNA]</scope>
    <source>
        <strain evidence="2 5">4570-18-6</strain>
    </source>
</reference>
<evidence type="ECO:0000313" key="3">
    <source>
        <dbReference type="EMBL" id="TID45596.1"/>
    </source>
</evidence>
<evidence type="ECO:0000313" key="4">
    <source>
        <dbReference type="Proteomes" id="UP000251035"/>
    </source>
</evidence>
<dbReference type="Proteomes" id="UP000306421">
    <property type="component" value="Unassembled WGS sequence"/>
</dbReference>
<dbReference type="EMBL" id="QFGG01000002">
    <property type="protein sequence ID" value="TID45596.1"/>
    <property type="molecule type" value="Genomic_DNA"/>
</dbReference>
<evidence type="ECO:0000313" key="1">
    <source>
        <dbReference type="EMBL" id="PUT48830.1"/>
    </source>
</evidence>
<comment type="caution">
    <text evidence="2">The sequence shown here is derived from an EMBL/GenBank/DDBJ whole genome shotgun (WGS) entry which is preliminary data.</text>
</comment>
<sequence>MAKKQELLKLADTLRSNYIAYQKDKSHITHLKAGIEAFEKTIPDLSKLDHLLSSVALTDLPACLDALLWAAKSYVALALENKADLNKHHQLLEHALDCYELTSNLVKQIQPVRMTTALSLIELEADFSGLKIAYLKAAGEFDALKKQMQSDNQPDSGIQARLQKIQQEISGFNQKLKKGYKNPFYRKSLNITAEFEDEVNQILNSINDLLKAPSKRKNEEITEPSTQASVFKTPVSIPKKKKSQTEQVMPDQEAAVALLSLSLFCKQQPEQEKPGNTAKTLQLS</sequence>
<dbReference type="EMBL" id="QZWB01000010">
    <property type="protein sequence ID" value="RJT45900.1"/>
    <property type="molecule type" value="Genomic_DNA"/>
</dbReference>
<proteinExistence type="predicted"/>
<gene>
    <name evidence="2" type="ORF">D6J04_09890</name>
    <name evidence="1" type="ORF">DB745_02080</name>
    <name evidence="3" type="ORF">DIZ81_02075</name>
</gene>
<dbReference type="AlphaFoldDB" id="A0A3A5L2X4"/>
<dbReference type="EMBL" id="QCXM01000002">
    <property type="protein sequence ID" value="PUT48830.1"/>
    <property type="molecule type" value="Genomic_DNA"/>
</dbReference>
<organism evidence="2 5">
    <name type="scientific">Legionella taurinensis</name>
    <dbReference type="NCBI Taxonomy" id="70611"/>
    <lineage>
        <taxon>Bacteria</taxon>
        <taxon>Pseudomonadati</taxon>
        <taxon>Pseudomonadota</taxon>
        <taxon>Gammaproteobacteria</taxon>
        <taxon>Legionellales</taxon>
        <taxon>Legionellaceae</taxon>
        <taxon>Legionella</taxon>
    </lineage>
</organism>
<reference evidence="1 4" key="1">
    <citation type="submission" date="2018-04" db="EMBL/GenBank/DDBJ databases">
        <title>Whole genome sequence comparison of clinical and drinking water Legionella pneumophila isolates associated with the Flint Water Crisis.</title>
        <authorList>
            <person name="Garner E."/>
            <person name="Brown C."/>
            <person name="Schwake O."/>
            <person name="Coil D."/>
            <person name="Jospin G."/>
            <person name="Eisen J."/>
            <person name="Edwards M."/>
            <person name="Pruden A."/>
        </authorList>
    </citation>
    <scope>NUCLEOTIDE SEQUENCE [LARGE SCALE GENOMIC DNA]</scope>
    <source>
        <strain evidence="1 4">Genessee03</strain>
    </source>
</reference>
<evidence type="ECO:0000313" key="2">
    <source>
        <dbReference type="EMBL" id="RJT45900.1"/>
    </source>
</evidence>
<dbReference type="GeneID" id="48948578"/>
<evidence type="ECO:0000313" key="5">
    <source>
        <dbReference type="Proteomes" id="UP000270757"/>
    </source>
</evidence>
<dbReference type="Proteomes" id="UP000270757">
    <property type="component" value="Unassembled WGS sequence"/>
</dbReference>
<protein>
    <submittedName>
        <fullName evidence="2">Uncharacterized protein</fullName>
    </submittedName>
</protein>
<dbReference type="OrthoDB" id="5654157at2"/>
<name>A0A3A5L2X4_9GAMM</name>
<dbReference type="RefSeq" id="WP_108290850.1">
    <property type="nucleotide sequence ID" value="NZ_CAAAIR010000010.1"/>
</dbReference>